<accession>A0A7W8G046</accession>
<keyword evidence="1" id="KW-0812">Transmembrane</keyword>
<comment type="caution">
    <text evidence="2">The sequence shown here is derived from an EMBL/GenBank/DDBJ whole genome shotgun (WGS) entry which is preliminary data.</text>
</comment>
<reference evidence="2 3" key="1">
    <citation type="submission" date="2020-08" db="EMBL/GenBank/DDBJ databases">
        <title>Genomic Encyclopedia of Type Strains, Phase IV (KMG-IV): sequencing the most valuable type-strain genomes for metagenomic binning, comparative biology and taxonomic classification.</title>
        <authorList>
            <person name="Goeker M."/>
        </authorList>
    </citation>
    <scope>NUCLEOTIDE SEQUENCE [LARGE SCALE GENOMIC DNA]</scope>
    <source>
        <strain evidence="2 3">DSM 26963</strain>
    </source>
</reference>
<keyword evidence="2" id="KW-0282">Flagellum</keyword>
<protein>
    <submittedName>
        <fullName evidence="2">Flagellar basal body-associated protein FliL</fullName>
    </submittedName>
</protein>
<feature type="transmembrane region" description="Helical" evidence="1">
    <location>
        <begin position="127"/>
        <end position="150"/>
    </location>
</feature>
<sequence length="176" mass="20445">MIVGFDVILLIVMAVVLLLWVIFCAINFIRHSRDVMVSKDFIAHVQCEKCGMHYDVSASDFSKSFVSKYKSVTRTKVEKGALINRPHYSYYAKKLYCPKCKKKRYAQVLNVNELNYMMEKPMLQSGLRWLLIMVIGGAIILAIAAIPMHFSNQAREQRVEELKEKQQEIIKERYGF</sequence>
<feature type="transmembrane region" description="Helical" evidence="1">
    <location>
        <begin position="6"/>
        <end position="29"/>
    </location>
</feature>
<keyword evidence="2" id="KW-0966">Cell projection</keyword>
<name>A0A7W8G046_9FIRM</name>
<dbReference type="AlphaFoldDB" id="A0A7W8G046"/>
<keyword evidence="1" id="KW-1133">Transmembrane helix</keyword>
<proteinExistence type="predicted"/>
<dbReference type="RefSeq" id="WP_183376814.1">
    <property type="nucleotide sequence ID" value="NZ_CAWVLV010000016.1"/>
</dbReference>
<dbReference type="Proteomes" id="UP000521313">
    <property type="component" value="Unassembled WGS sequence"/>
</dbReference>
<evidence type="ECO:0000256" key="1">
    <source>
        <dbReference type="SAM" id="Phobius"/>
    </source>
</evidence>
<evidence type="ECO:0000313" key="2">
    <source>
        <dbReference type="EMBL" id="MBB5185647.1"/>
    </source>
</evidence>
<keyword evidence="1" id="KW-0472">Membrane</keyword>
<dbReference type="EMBL" id="JACHHD010000021">
    <property type="protein sequence ID" value="MBB5185647.1"/>
    <property type="molecule type" value="Genomic_DNA"/>
</dbReference>
<organism evidence="2 3">
    <name type="scientific">Faecalicoccus acidiformans</name>
    <dbReference type="NCBI Taxonomy" id="915173"/>
    <lineage>
        <taxon>Bacteria</taxon>
        <taxon>Bacillati</taxon>
        <taxon>Bacillota</taxon>
        <taxon>Erysipelotrichia</taxon>
        <taxon>Erysipelotrichales</taxon>
        <taxon>Erysipelotrichaceae</taxon>
        <taxon>Faecalicoccus</taxon>
    </lineage>
</organism>
<gene>
    <name evidence="2" type="ORF">HNQ43_001725</name>
</gene>
<keyword evidence="2" id="KW-0969">Cilium</keyword>
<evidence type="ECO:0000313" key="3">
    <source>
        <dbReference type="Proteomes" id="UP000521313"/>
    </source>
</evidence>